<dbReference type="InterPro" id="IPR013078">
    <property type="entry name" value="His_Pase_superF_clade-1"/>
</dbReference>
<dbReference type="RefSeq" id="WP_106219708.1">
    <property type="nucleotide sequence ID" value="NZ_PVWP01000001.1"/>
</dbReference>
<dbReference type="PANTHER" id="PTHR48100:SF15">
    <property type="entry name" value="SEDOHEPTULOSE 1,7-BISPHOSPHATASE"/>
    <property type="match status" value="1"/>
</dbReference>
<accession>A0ABX5FDU0</accession>
<proteinExistence type="predicted"/>
<dbReference type="Pfam" id="PF00300">
    <property type="entry name" value="His_Phos_1"/>
    <property type="match status" value="1"/>
</dbReference>
<dbReference type="InterPro" id="IPR050275">
    <property type="entry name" value="PGM_Phosphatase"/>
</dbReference>
<evidence type="ECO:0000313" key="2">
    <source>
        <dbReference type="Proteomes" id="UP000238218"/>
    </source>
</evidence>
<organism evidence="1 2">
    <name type="scientific">Aphanothece cf. minutissima CCALA 015</name>
    <dbReference type="NCBI Taxonomy" id="2107695"/>
    <lineage>
        <taxon>Bacteria</taxon>
        <taxon>Bacillati</taxon>
        <taxon>Cyanobacteriota</taxon>
        <taxon>Cyanophyceae</taxon>
        <taxon>Oscillatoriophycideae</taxon>
        <taxon>Chroococcales</taxon>
        <taxon>Aphanothecaceae</taxon>
        <taxon>Aphanothece</taxon>
    </lineage>
</organism>
<dbReference type="Gene3D" id="3.40.50.1240">
    <property type="entry name" value="Phosphoglycerate mutase-like"/>
    <property type="match status" value="1"/>
</dbReference>
<dbReference type="Proteomes" id="UP000238218">
    <property type="component" value="Unassembled WGS sequence"/>
</dbReference>
<gene>
    <name evidence="1" type="ORF">C7B81_02420</name>
</gene>
<dbReference type="PANTHER" id="PTHR48100">
    <property type="entry name" value="BROAD-SPECIFICITY PHOSPHATASE YOR283W-RELATED"/>
    <property type="match status" value="1"/>
</dbReference>
<sequence length="206" mass="22051">MTTIQNGPAATPTGPVEVVLIRHGETAWSLSGQHTGSTDIPLTARGEEAARSLAPLLAASPFSLVLCSPLQRARRTCELAGLAAQACLEPDLVEWDYGAYEGLTTAEIQARRPGWMVFRDGCPDGESPAQVGERVDRVIGRLRQEGGRVALVAHGHLLRVFMARWIGLTPSHGAHFLLDTATLSVLSDYRGLPAVKCWNAPLAPTP</sequence>
<evidence type="ECO:0000313" key="1">
    <source>
        <dbReference type="EMBL" id="PSB39516.1"/>
    </source>
</evidence>
<reference evidence="1 2" key="1">
    <citation type="submission" date="2018-02" db="EMBL/GenBank/DDBJ databases">
        <authorList>
            <person name="Moore K."/>
            <person name="Momper L."/>
        </authorList>
    </citation>
    <scope>NUCLEOTIDE SEQUENCE [LARGE SCALE GENOMIC DNA]</scope>
    <source>
        <strain evidence="1 2">CCALA 015</strain>
    </source>
</reference>
<dbReference type="SUPFAM" id="SSF53254">
    <property type="entry name" value="Phosphoglycerate mutase-like"/>
    <property type="match status" value="1"/>
</dbReference>
<dbReference type="SMART" id="SM00855">
    <property type="entry name" value="PGAM"/>
    <property type="match status" value="1"/>
</dbReference>
<keyword evidence="2" id="KW-1185">Reference proteome</keyword>
<dbReference type="CDD" id="cd07067">
    <property type="entry name" value="HP_PGM_like"/>
    <property type="match status" value="1"/>
</dbReference>
<name>A0ABX5FDU0_9CHRO</name>
<dbReference type="InterPro" id="IPR029033">
    <property type="entry name" value="His_PPase_superfam"/>
</dbReference>
<reference evidence="1 2" key="2">
    <citation type="submission" date="2018-03" db="EMBL/GenBank/DDBJ databases">
        <title>The ancient ancestry and fast evolution of plastids.</title>
        <authorList>
            <person name="Moore K.R."/>
            <person name="Magnabosco C."/>
            <person name="Momper L."/>
            <person name="Gold D.A."/>
            <person name="Bosak T."/>
            <person name="Fournier G.P."/>
        </authorList>
    </citation>
    <scope>NUCLEOTIDE SEQUENCE [LARGE SCALE GENOMIC DNA]</scope>
    <source>
        <strain evidence="1 2">CCALA 015</strain>
    </source>
</reference>
<protein>
    <submittedName>
        <fullName evidence="1">Histidine phosphatase family protein</fullName>
    </submittedName>
</protein>
<comment type="caution">
    <text evidence="1">The sequence shown here is derived from an EMBL/GenBank/DDBJ whole genome shotgun (WGS) entry which is preliminary data.</text>
</comment>
<dbReference type="EMBL" id="PVWP01000001">
    <property type="protein sequence ID" value="PSB39516.1"/>
    <property type="molecule type" value="Genomic_DNA"/>
</dbReference>